<dbReference type="InterPro" id="IPR056592">
    <property type="entry name" value="Beta-prop_At3g26010-like"/>
</dbReference>
<evidence type="ECO:0000313" key="2">
    <source>
        <dbReference type="EMBL" id="GAA0157004.1"/>
    </source>
</evidence>
<dbReference type="Gene3D" id="1.20.1280.50">
    <property type="match status" value="1"/>
</dbReference>
<gene>
    <name evidence="2" type="ORF">LIER_14363</name>
</gene>
<dbReference type="Proteomes" id="UP001454036">
    <property type="component" value="Unassembled WGS sequence"/>
</dbReference>
<proteinExistence type="predicted"/>
<feature type="domain" description="F-box" evidence="1">
    <location>
        <begin position="29"/>
        <end position="69"/>
    </location>
</feature>
<evidence type="ECO:0000259" key="1">
    <source>
        <dbReference type="SMART" id="SM00256"/>
    </source>
</evidence>
<sequence length="251" mass="29274">MASNDDSKKMLNVVPKTSSKRCQLNEWYFPETLLMEIIRRLPVKSIFMAKCVCMHWFSLISHKNFAQFYMYGLSALLQDSSWAKIYVPRFSSGMKSQPIAFVASLMYVDERLQKYFPLYSKKLDVDAFSGDNESLDVYSLALPSTQKPEKIKYENMFGYENVLCMYRIVVVHLDIVLYSLDKSCDQFYICNPFTGQWIELPPASRSFRFINSGFITRVEDGMLMSYTVVRCCSEMLTDITNRYINTQNLRV</sequence>
<reference evidence="2 3" key="1">
    <citation type="submission" date="2024-01" db="EMBL/GenBank/DDBJ databases">
        <title>The complete chloroplast genome sequence of Lithospermum erythrorhizon: insights into the phylogenetic relationship among Boraginaceae species and the maternal lineages of purple gromwells.</title>
        <authorList>
            <person name="Okada T."/>
            <person name="Watanabe K."/>
        </authorList>
    </citation>
    <scope>NUCLEOTIDE SEQUENCE [LARGE SCALE GENOMIC DNA]</scope>
</reference>
<name>A0AAV3PZ16_LITER</name>
<evidence type="ECO:0000313" key="3">
    <source>
        <dbReference type="Proteomes" id="UP001454036"/>
    </source>
</evidence>
<dbReference type="SMART" id="SM00256">
    <property type="entry name" value="FBOX"/>
    <property type="match status" value="1"/>
</dbReference>
<keyword evidence="3" id="KW-1185">Reference proteome</keyword>
<protein>
    <recommendedName>
        <fullName evidence="1">F-box domain-containing protein</fullName>
    </recommendedName>
</protein>
<accession>A0AAV3PZ16</accession>
<comment type="caution">
    <text evidence="2">The sequence shown here is derived from an EMBL/GenBank/DDBJ whole genome shotgun (WGS) entry which is preliminary data.</text>
</comment>
<dbReference type="AlphaFoldDB" id="A0AAV3PZ16"/>
<dbReference type="PANTHER" id="PTHR31672:SF2">
    <property type="entry name" value="F-BOX DOMAIN-CONTAINING PROTEIN"/>
    <property type="match status" value="1"/>
</dbReference>
<dbReference type="InterPro" id="IPR050796">
    <property type="entry name" value="SCF_F-box_component"/>
</dbReference>
<dbReference type="PANTHER" id="PTHR31672">
    <property type="entry name" value="BNACNNG10540D PROTEIN"/>
    <property type="match status" value="1"/>
</dbReference>
<dbReference type="Pfam" id="PF24750">
    <property type="entry name" value="b-prop_At3g26010-like"/>
    <property type="match status" value="1"/>
</dbReference>
<organism evidence="2 3">
    <name type="scientific">Lithospermum erythrorhizon</name>
    <name type="common">Purple gromwell</name>
    <name type="synonym">Lithospermum officinale var. erythrorhizon</name>
    <dbReference type="NCBI Taxonomy" id="34254"/>
    <lineage>
        <taxon>Eukaryota</taxon>
        <taxon>Viridiplantae</taxon>
        <taxon>Streptophyta</taxon>
        <taxon>Embryophyta</taxon>
        <taxon>Tracheophyta</taxon>
        <taxon>Spermatophyta</taxon>
        <taxon>Magnoliopsida</taxon>
        <taxon>eudicotyledons</taxon>
        <taxon>Gunneridae</taxon>
        <taxon>Pentapetalae</taxon>
        <taxon>asterids</taxon>
        <taxon>lamiids</taxon>
        <taxon>Boraginales</taxon>
        <taxon>Boraginaceae</taxon>
        <taxon>Boraginoideae</taxon>
        <taxon>Lithospermeae</taxon>
        <taxon>Lithospermum</taxon>
    </lineage>
</organism>
<dbReference type="Pfam" id="PF00646">
    <property type="entry name" value="F-box"/>
    <property type="match status" value="1"/>
</dbReference>
<dbReference type="InterPro" id="IPR001810">
    <property type="entry name" value="F-box_dom"/>
</dbReference>
<dbReference type="SUPFAM" id="SSF81383">
    <property type="entry name" value="F-box domain"/>
    <property type="match status" value="1"/>
</dbReference>
<dbReference type="EMBL" id="BAABME010003000">
    <property type="protein sequence ID" value="GAA0157004.1"/>
    <property type="molecule type" value="Genomic_DNA"/>
</dbReference>
<dbReference type="InterPro" id="IPR036047">
    <property type="entry name" value="F-box-like_dom_sf"/>
</dbReference>